<dbReference type="InterPro" id="IPR005122">
    <property type="entry name" value="Uracil-DNA_glycosylase-like"/>
</dbReference>
<keyword evidence="6 13" id="KW-1133">Transmembrane helix</keyword>
<dbReference type="GO" id="GO:0016020">
    <property type="term" value="C:membrane"/>
    <property type="evidence" value="ECO:0007669"/>
    <property type="project" value="UniProtKB-SubCell"/>
</dbReference>
<dbReference type="GO" id="GO:0097510">
    <property type="term" value="P:base-excision repair, AP site formation via deaminated base removal"/>
    <property type="evidence" value="ECO:0007669"/>
    <property type="project" value="TreeGrafter"/>
</dbReference>
<dbReference type="Gene3D" id="3.40.470.10">
    <property type="entry name" value="Uracil-DNA glycosylase-like domain"/>
    <property type="match status" value="1"/>
</dbReference>
<dbReference type="NCBIfam" id="TIGR00628">
    <property type="entry name" value="ung"/>
    <property type="match status" value="1"/>
</dbReference>
<keyword evidence="3 13" id="KW-0812">Transmembrane</keyword>
<evidence type="ECO:0000256" key="3">
    <source>
        <dbReference type="ARBA" id="ARBA00022692"/>
    </source>
</evidence>
<dbReference type="AlphaFoldDB" id="A0A2V1ATG2"/>
<name>A0A2V1ATG2_9ASCO</name>
<evidence type="ECO:0000256" key="2">
    <source>
        <dbReference type="ARBA" id="ARBA00008184"/>
    </source>
</evidence>
<keyword evidence="9 11" id="KW-0234">DNA repair</keyword>
<feature type="transmembrane region" description="Helical" evidence="13">
    <location>
        <begin position="205"/>
        <end position="230"/>
    </location>
</feature>
<feature type="active site" description="Proton acceptor" evidence="11">
    <location>
        <position position="497"/>
    </location>
</feature>
<evidence type="ECO:0000256" key="13">
    <source>
        <dbReference type="SAM" id="Phobius"/>
    </source>
</evidence>
<evidence type="ECO:0000256" key="1">
    <source>
        <dbReference type="ARBA" id="ARBA00004141"/>
    </source>
</evidence>
<evidence type="ECO:0000256" key="12">
    <source>
        <dbReference type="SAM" id="MobiDB-lite"/>
    </source>
</evidence>
<reference evidence="15 16" key="1">
    <citation type="submission" date="2017-12" db="EMBL/GenBank/DDBJ databases">
        <title>Genome Sequence of a Multidrug-Resistant Candida haemulonii Isolate from a Patient with Chronic Leg Ulcers in Israel.</title>
        <authorList>
            <person name="Chow N.A."/>
            <person name="Gade L."/>
            <person name="Batra D."/>
            <person name="Rowe L.A."/>
            <person name="Ben-Ami R."/>
            <person name="Loparev V.N."/>
            <person name="Litvintseva A.P."/>
        </authorList>
    </citation>
    <scope>NUCLEOTIDE SEQUENCE [LARGE SCALE GENOMIC DNA]</scope>
    <source>
        <strain evidence="15 16">B11899</strain>
    </source>
</reference>
<dbReference type="Pfam" id="PF03167">
    <property type="entry name" value="UDG"/>
    <property type="match status" value="1"/>
</dbReference>
<protein>
    <recommendedName>
        <fullName evidence="11">Uracil-DNA glycosylase</fullName>
        <shortName evidence="11">UDG</shortName>
        <ecNumber evidence="11">3.2.2.27</ecNumber>
    </recommendedName>
</protein>
<dbReference type="GO" id="GO:0005634">
    <property type="term" value="C:nucleus"/>
    <property type="evidence" value="ECO:0007669"/>
    <property type="project" value="UniProtKB-SubCell"/>
</dbReference>
<comment type="function">
    <text evidence="11">Excises uracil residues from the DNA which can arise as a result of misincorporation of dUMP residues by DNA polymerase or due to deamination of cytosine.</text>
</comment>
<evidence type="ECO:0000256" key="7">
    <source>
        <dbReference type="ARBA" id="ARBA00023128"/>
    </source>
</evidence>
<dbReference type="GO" id="GO:0004844">
    <property type="term" value="F:uracil DNA N-glycosylase activity"/>
    <property type="evidence" value="ECO:0007669"/>
    <property type="project" value="UniProtKB-UniRule"/>
</dbReference>
<evidence type="ECO:0000256" key="11">
    <source>
        <dbReference type="HAMAP-Rule" id="MF_03166"/>
    </source>
</evidence>
<dbReference type="OrthoDB" id="10031947at2759"/>
<feature type="transmembrane region" description="Helical" evidence="13">
    <location>
        <begin position="251"/>
        <end position="271"/>
    </location>
</feature>
<keyword evidence="4 11" id="KW-0227">DNA damage</keyword>
<dbReference type="SMART" id="SM00987">
    <property type="entry name" value="UreE_C"/>
    <property type="match status" value="1"/>
</dbReference>
<dbReference type="EMBL" id="PKFO01000005">
    <property type="protein sequence ID" value="PVH21095.1"/>
    <property type="molecule type" value="Genomic_DNA"/>
</dbReference>
<accession>A0A2V1ATG2</accession>
<dbReference type="NCBIfam" id="NF003588">
    <property type="entry name" value="PRK05254.1-1"/>
    <property type="match status" value="1"/>
</dbReference>
<dbReference type="InterPro" id="IPR021149">
    <property type="entry name" value="OligosaccharylTrfase_OST3/OST6"/>
</dbReference>
<comment type="similarity">
    <text evidence="2 11">Belongs to the uracil-DNA glycosylase (UDG) superfamily. UNG family.</text>
</comment>
<dbReference type="InterPro" id="IPR002043">
    <property type="entry name" value="UDG_fam1"/>
</dbReference>
<feature type="domain" description="Uracil-DNA glycosylase-like" evidence="14">
    <location>
        <begin position="482"/>
        <end position="665"/>
    </location>
</feature>
<keyword evidence="8 13" id="KW-0472">Membrane</keyword>
<gene>
    <name evidence="11" type="primary">UNG1</name>
    <name evidence="15" type="ORF">CXQ85_000060</name>
</gene>
<sequence>MTSPDGVIAISNADLSPISEAYREHYTLIAITSTDPKHDCDSCRDLKKMFGSVSKAWFHDYMWSHYLYFATIDLADKSNKPVFDFLKLKTVPQVWLVPPSSVVAAHSTKERELDEDGNPIFGKYDMLLEPHASFDIPDADIKTQTFQLADWLARAIQKKIFLRQDNPKLKFAATFAITFSGILYIKKRGPAIVTGSINKGLIYKVLTITTLLAILGGYSFTTIQGIAFLAKDAHGKVMYISGSLHYQFGDEIVLVATHYFFLGATLVYMLYLGKYQVGPGKVIASEQARLVLTVVSATALYLLYSSLTSMVLEDANGAVKKPKFITEFFAQATKKPVKAKPMVKSASKPTVKSSDTAVTETKEVVTETVIDSKDVKDLSEELKQEPSSNGVPVDEKVDGSQSEYAEFLEEVGFNKEEWVSSLTEEQKQLLDLEIRTLHITWLAYLHKELTKPYFVKLKQYLQVQMGSKTVFPPPKSIYSWSHLTPLPDVKCLVLGQDPYHNFNQAHGLAFSVLEPTRPPPSLLNIYKTLKIDFPSFQIPDYKELSKQGRPGGGDLTKWAKRGVLMLNACLTVEAHKANSHANRGWEQFTEEVIRVAINYAKKDRAKGFVIMAWGSPAQKRVANFGTLLNSPEVPFLVLKTVHPSPLSASRGFFDSKVFKKCNEWLSENSLNPIDWGLLDGNSVTQ</sequence>
<dbReference type="GO" id="GO:0005739">
    <property type="term" value="C:mitochondrion"/>
    <property type="evidence" value="ECO:0007669"/>
    <property type="project" value="UniProtKB-SubCell"/>
</dbReference>
<dbReference type="InterPro" id="IPR036895">
    <property type="entry name" value="Uracil-DNA_glycosylase-like_sf"/>
</dbReference>
<feature type="region of interest" description="Disordered" evidence="12">
    <location>
        <begin position="376"/>
        <end position="396"/>
    </location>
</feature>
<evidence type="ECO:0000313" key="15">
    <source>
        <dbReference type="EMBL" id="PVH21095.1"/>
    </source>
</evidence>
<evidence type="ECO:0000256" key="6">
    <source>
        <dbReference type="ARBA" id="ARBA00022989"/>
    </source>
</evidence>
<dbReference type="STRING" id="45357.A0A2V1ATG2"/>
<dbReference type="VEuPathDB" id="FungiDB:CXQ85_000060"/>
<dbReference type="NCBIfam" id="NF003589">
    <property type="entry name" value="PRK05254.1-2"/>
    <property type="match status" value="1"/>
</dbReference>
<dbReference type="SMART" id="SM00986">
    <property type="entry name" value="UDG"/>
    <property type="match status" value="1"/>
</dbReference>
<comment type="caution">
    <text evidence="15">The sequence shown here is derived from an EMBL/GenBank/DDBJ whole genome shotgun (WGS) entry which is preliminary data.</text>
</comment>
<keyword evidence="5 11" id="KW-0378">Hydrolase</keyword>
<comment type="subcellular location">
    <subcellularLocation>
        <location evidence="1">Membrane</location>
        <topology evidence="1">Multi-pass membrane protein</topology>
    </subcellularLocation>
    <subcellularLocation>
        <location evidence="11">Mitochondrion</location>
    </subcellularLocation>
    <subcellularLocation>
        <location evidence="11">Nucleus</location>
    </subcellularLocation>
</comment>
<keyword evidence="7 11" id="KW-0496">Mitochondrion</keyword>
<dbReference type="NCBIfam" id="NF003592">
    <property type="entry name" value="PRK05254.1-5"/>
    <property type="match status" value="1"/>
</dbReference>
<keyword evidence="10 11" id="KW-0539">Nucleus</keyword>
<dbReference type="FunFam" id="3.40.470.10:FF:000007">
    <property type="entry name" value="Uracil-DNA glycosylase"/>
    <property type="match status" value="1"/>
</dbReference>
<evidence type="ECO:0000313" key="16">
    <source>
        <dbReference type="Proteomes" id="UP000244309"/>
    </source>
</evidence>
<dbReference type="PANTHER" id="PTHR11264">
    <property type="entry name" value="URACIL-DNA GLYCOSYLASE"/>
    <property type="match status" value="1"/>
</dbReference>
<dbReference type="Pfam" id="PF04756">
    <property type="entry name" value="OST3_OST6"/>
    <property type="match status" value="1"/>
</dbReference>
<dbReference type="PANTHER" id="PTHR11264:SF0">
    <property type="entry name" value="URACIL-DNA GLYCOSYLASE"/>
    <property type="match status" value="1"/>
</dbReference>
<dbReference type="Proteomes" id="UP000244309">
    <property type="component" value="Unassembled WGS sequence"/>
</dbReference>
<dbReference type="HAMAP" id="MF_00148">
    <property type="entry name" value="UDG"/>
    <property type="match status" value="1"/>
</dbReference>
<evidence type="ECO:0000256" key="9">
    <source>
        <dbReference type="ARBA" id="ARBA00023204"/>
    </source>
</evidence>
<feature type="transmembrane region" description="Helical" evidence="13">
    <location>
        <begin position="291"/>
        <end position="312"/>
    </location>
</feature>
<evidence type="ECO:0000256" key="8">
    <source>
        <dbReference type="ARBA" id="ARBA00023136"/>
    </source>
</evidence>
<evidence type="ECO:0000256" key="4">
    <source>
        <dbReference type="ARBA" id="ARBA00022763"/>
    </source>
</evidence>
<feature type="transmembrane region" description="Helical" evidence="13">
    <location>
        <begin position="169"/>
        <end position="185"/>
    </location>
</feature>
<evidence type="ECO:0000256" key="5">
    <source>
        <dbReference type="ARBA" id="ARBA00022801"/>
    </source>
</evidence>
<comment type="catalytic activity">
    <reaction evidence="11">
        <text>Hydrolyzes single-stranded DNA or mismatched double-stranded DNA and polynucleotides, releasing free uracil.</text>
        <dbReference type="EC" id="3.2.2.27"/>
    </reaction>
</comment>
<dbReference type="CDD" id="cd10027">
    <property type="entry name" value="UDG-F1-like"/>
    <property type="match status" value="1"/>
</dbReference>
<evidence type="ECO:0000259" key="14">
    <source>
        <dbReference type="SMART" id="SM00986"/>
    </source>
</evidence>
<organism evidence="15 16">
    <name type="scientific">Candidozyma haemuli</name>
    <dbReference type="NCBI Taxonomy" id="45357"/>
    <lineage>
        <taxon>Eukaryota</taxon>
        <taxon>Fungi</taxon>
        <taxon>Dikarya</taxon>
        <taxon>Ascomycota</taxon>
        <taxon>Saccharomycotina</taxon>
        <taxon>Pichiomycetes</taxon>
        <taxon>Metschnikowiaceae</taxon>
        <taxon>Candidozyma</taxon>
    </lineage>
</organism>
<dbReference type="SUPFAM" id="SSF52141">
    <property type="entry name" value="Uracil-DNA glycosylase-like"/>
    <property type="match status" value="1"/>
</dbReference>
<proteinExistence type="inferred from homology"/>
<evidence type="ECO:0000256" key="10">
    <source>
        <dbReference type="ARBA" id="ARBA00023242"/>
    </source>
</evidence>
<keyword evidence="16" id="KW-1185">Reference proteome</keyword>
<dbReference type="EC" id="3.2.2.27" evidence="11"/>
<dbReference type="Gene3D" id="3.40.30.10">
    <property type="entry name" value="Glutaredoxin"/>
    <property type="match status" value="1"/>
</dbReference>